<evidence type="ECO:0000256" key="5">
    <source>
        <dbReference type="ARBA" id="ARBA00023136"/>
    </source>
</evidence>
<evidence type="ECO:0000256" key="1">
    <source>
        <dbReference type="ARBA" id="ARBA00004651"/>
    </source>
</evidence>
<evidence type="ECO:0000256" key="6">
    <source>
        <dbReference type="SAM" id="Phobius"/>
    </source>
</evidence>
<dbReference type="Pfam" id="PF06271">
    <property type="entry name" value="RDD"/>
    <property type="match status" value="1"/>
</dbReference>
<gene>
    <name evidence="8" type="ORF">FFU37_01130</name>
</gene>
<keyword evidence="3 6" id="KW-0812">Transmembrane</keyword>
<evidence type="ECO:0000256" key="4">
    <source>
        <dbReference type="ARBA" id="ARBA00022989"/>
    </source>
</evidence>
<reference evidence="8 9" key="1">
    <citation type="submission" date="2019-05" db="EMBL/GenBank/DDBJ databases">
        <title>Complete genome sequence of Pseudoalteromonas sp. 16-SW-7(T) isolated from the Okhotsk Sea, Russia.</title>
        <authorList>
            <person name="Nguyen T.H."/>
            <person name="Nedashkovskaya O.I."/>
            <person name="Kim S.-G."/>
        </authorList>
    </citation>
    <scope>NUCLEOTIDE SEQUENCE [LARGE SCALE GENOMIC DNA]</scope>
    <source>
        <strain evidence="8 9">16-SW-7</strain>
    </source>
</reference>
<dbReference type="RefSeq" id="WP_138488507.1">
    <property type="nucleotide sequence ID" value="NZ_CP040558.1"/>
</dbReference>
<accession>A0A4P9IY61</accession>
<feature type="transmembrane region" description="Helical" evidence="6">
    <location>
        <begin position="214"/>
        <end position="242"/>
    </location>
</feature>
<dbReference type="GO" id="GO:0005886">
    <property type="term" value="C:plasma membrane"/>
    <property type="evidence" value="ECO:0007669"/>
    <property type="project" value="UniProtKB-SubCell"/>
</dbReference>
<evidence type="ECO:0000313" key="8">
    <source>
        <dbReference type="EMBL" id="QCU73149.1"/>
    </source>
</evidence>
<dbReference type="InterPro" id="IPR010432">
    <property type="entry name" value="RDD"/>
</dbReference>
<keyword evidence="4 6" id="KW-1133">Transmembrane helix</keyword>
<evidence type="ECO:0000259" key="7">
    <source>
        <dbReference type="Pfam" id="PF06271"/>
    </source>
</evidence>
<feature type="domain" description="RDD" evidence="7">
    <location>
        <begin position="134"/>
        <end position="255"/>
    </location>
</feature>
<dbReference type="GeneID" id="88774232"/>
<protein>
    <submittedName>
        <fullName evidence="8">RDD family protein</fullName>
    </submittedName>
</protein>
<dbReference type="EMBL" id="CP040558">
    <property type="protein sequence ID" value="QCU73149.1"/>
    <property type="molecule type" value="Genomic_DNA"/>
</dbReference>
<keyword evidence="5 6" id="KW-0472">Membrane</keyword>
<dbReference type="KEGG" id="pdv:FFU37_01130"/>
<proteinExistence type="predicted"/>
<name>A0A4P9IY61_9GAMM</name>
<keyword evidence="2" id="KW-1003">Cell membrane</keyword>
<dbReference type="InterPro" id="IPR051791">
    <property type="entry name" value="Pra-immunoreactive"/>
</dbReference>
<dbReference type="PANTHER" id="PTHR36115">
    <property type="entry name" value="PROLINE-RICH ANTIGEN HOMOLOG-RELATED"/>
    <property type="match status" value="1"/>
</dbReference>
<feature type="transmembrane region" description="Helical" evidence="6">
    <location>
        <begin position="174"/>
        <end position="193"/>
    </location>
</feature>
<sequence length="399" mass="44606">MMKCDVIYRGISNKNNIANLAGVIKRCFPSASKADVIGYLKQDNLVLFTDLDEEKANKIEQAIIKFGGKVELQFKHNNEDLFNLEDIEEVDDLAAEEEIETVAVVEDISTIEADAAQEPANENDTIKVDTFLIAKPWKRVAAVCIDQLITMVFTFIITYLILTFFPATLESLKYLGFVLSLVYFTLMTGNLSGGKTIGARLLKIKVIDENSTPLNLLNAFIRSIVFLVGFAFFLISAISIFFNPKRRGFHDLMSGAYVVEEETSSFISSNAFTVKAQKMAFEQLKRAQTIGMIKLQESVVQINSSIPYLENAGYIIEDLEMEVGVSPKVNVIIKMNSETTLSMEELEEKVKDKPIVAMLVRAIKMSADLQRKVNIRSMKSVGMEISLAVTPSVKLLFTR</sequence>
<organism evidence="8 9">
    <name type="scientific">Pseudoalteromonas distincta</name>
    <dbReference type="NCBI Taxonomy" id="77608"/>
    <lineage>
        <taxon>Bacteria</taxon>
        <taxon>Pseudomonadati</taxon>
        <taxon>Pseudomonadota</taxon>
        <taxon>Gammaproteobacteria</taxon>
        <taxon>Alteromonadales</taxon>
        <taxon>Pseudoalteromonadaceae</taxon>
        <taxon>Pseudoalteromonas</taxon>
    </lineage>
</organism>
<dbReference type="Proteomes" id="UP000310065">
    <property type="component" value="Chromosome L1"/>
</dbReference>
<dbReference type="PANTHER" id="PTHR36115:SF4">
    <property type="entry name" value="MEMBRANE PROTEIN"/>
    <property type="match status" value="1"/>
</dbReference>
<evidence type="ECO:0000256" key="3">
    <source>
        <dbReference type="ARBA" id="ARBA00022692"/>
    </source>
</evidence>
<evidence type="ECO:0000256" key="2">
    <source>
        <dbReference type="ARBA" id="ARBA00022475"/>
    </source>
</evidence>
<dbReference type="AlphaFoldDB" id="A0A4P9IY61"/>
<comment type="subcellular location">
    <subcellularLocation>
        <location evidence="1">Cell membrane</location>
        <topology evidence="1">Multi-pass membrane protein</topology>
    </subcellularLocation>
</comment>
<feature type="transmembrane region" description="Helical" evidence="6">
    <location>
        <begin position="140"/>
        <end position="162"/>
    </location>
</feature>
<evidence type="ECO:0000313" key="9">
    <source>
        <dbReference type="Proteomes" id="UP000310065"/>
    </source>
</evidence>